<evidence type="ECO:0000256" key="2">
    <source>
        <dbReference type="SAM" id="Phobius"/>
    </source>
</evidence>
<dbReference type="AlphaFoldDB" id="A0A2T0VGN3"/>
<feature type="compositionally biased region" description="Polar residues" evidence="1">
    <location>
        <begin position="1"/>
        <end position="13"/>
    </location>
</feature>
<reference evidence="4 5" key="1">
    <citation type="submission" date="2018-03" db="EMBL/GenBank/DDBJ databases">
        <title>Genomic Encyclopedia of Type Strains, Phase III (KMG-III): the genomes of soil and plant-associated and newly described type strains.</title>
        <authorList>
            <person name="Whitman W."/>
        </authorList>
    </citation>
    <scope>NUCLEOTIDE SEQUENCE [LARGE SCALE GENOMIC DNA]</scope>
    <source>
        <strain evidence="4 5">CGMCC 1.12484</strain>
    </source>
</reference>
<dbReference type="Pfam" id="PF25976">
    <property type="entry name" value="LpqB_N"/>
    <property type="match status" value="1"/>
</dbReference>
<keyword evidence="5" id="KW-1185">Reference proteome</keyword>
<dbReference type="Proteomes" id="UP000237983">
    <property type="component" value="Unassembled WGS sequence"/>
</dbReference>
<evidence type="ECO:0000256" key="1">
    <source>
        <dbReference type="SAM" id="MobiDB-lite"/>
    </source>
</evidence>
<dbReference type="InterPro" id="IPR059026">
    <property type="entry name" value="LpqB_N"/>
</dbReference>
<keyword evidence="2" id="KW-0812">Transmembrane</keyword>
<proteinExistence type="predicted"/>
<gene>
    <name evidence="4" type="ORF">B0I08_10260</name>
</gene>
<name>A0A2T0VGN3_9MICO</name>
<protein>
    <recommendedName>
        <fullName evidence="3">Lipoprotein LpqB N-terminal domain-containing protein</fullName>
    </recommendedName>
</protein>
<feature type="transmembrane region" description="Helical" evidence="2">
    <location>
        <begin position="28"/>
        <end position="48"/>
    </location>
</feature>
<comment type="caution">
    <text evidence="4">The sequence shown here is derived from an EMBL/GenBank/DDBJ whole genome shotgun (WGS) entry which is preliminary data.</text>
</comment>
<feature type="domain" description="Lipoprotein LpqB N-terminal" evidence="3">
    <location>
        <begin position="58"/>
        <end position="163"/>
    </location>
</feature>
<keyword evidence="2" id="KW-0472">Membrane</keyword>
<evidence type="ECO:0000259" key="3">
    <source>
        <dbReference type="Pfam" id="PF25976"/>
    </source>
</evidence>
<keyword evidence="2" id="KW-1133">Transmembrane helix</keyword>
<accession>A0A2T0VGN3</accession>
<evidence type="ECO:0000313" key="5">
    <source>
        <dbReference type="Proteomes" id="UP000237983"/>
    </source>
</evidence>
<dbReference type="EMBL" id="PVTL01000002">
    <property type="protein sequence ID" value="PRY69388.1"/>
    <property type="molecule type" value="Genomic_DNA"/>
</dbReference>
<organism evidence="4 5">
    <name type="scientific">Glaciihabitans tibetensis</name>
    <dbReference type="NCBI Taxonomy" id="1266600"/>
    <lineage>
        <taxon>Bacteria</taxon>
        <taxon>Bacillati</taxon>
        <taxon>Actinomycetota</taxon>
        <taxon>Actinomycetes</taxon>
        <taxon>Micrococcales</taxon>
        <taxon>Microbacteriaceae</taxon>
        <taxon>Glaciihabitans</taxon>
    </lineage>
</organism>
<evidence type="ECO:0000313" key="4">
    <source>
        <dbReference type="EMBL" id="PRY69388.1"/>
    </source>
</evidence>
<sequence>MQDTSANGSSVVDSSGEPAGVGARPDRTLIAILAVLAVLVVVSLVVVFSRGTPTMHDASTPEGVVQRYSAAIIAADEETAERYVTEAAVERCEEIGRGDTSHLRVVLVSSTERNDSADVRVSIVTSYTGGPFGSNEYEYEDRFALVRSGDTWLIDSAPWQLALCA</sequence>
<dbReference type="RefSeq" id="WP_245884514.1">
    <property type="nucleotide sequence ID" value="NZ_PVTL01000002.1"/>
</dbReference>
<feature type="region of interest" description="Disordered" evidence="1">
    <location>
        <begin position="1"/>
        <end position="21"/>
    </location>
</feature>